<name>A0ABN8YAN4_RANTA</name>
<evidence type="ECO:0000313" key="3">
    <source>
        <dbReference type="Proteomes" id="UP001176941"/>
    </source>
</evidence>
<dbReference type="EMBL" id="OX459951">
    <property type="protein sequence ID" value="CAI9157503.1"/>
    <property type="molecule type" value="Genomic_DNA"/>
</dbReference>
<feature type="compositionally biased region" description="Basic and acidic residues" evidence="1">
    <location>
        <begin position="63"/>
        <end position="93"/>
    </location>
</feature>
<reference evidence="2" key="1">
    <citation type="submission" date="2023-04" db="EMBL/GenBank/DDBJ databases">
        <authorList>
            <consortium name="ELIXIR-Norway"/>
        </authorList>
    </citation>
    <scope>NUCLEOTIDE SEQUENCE [LARGE SCALE GENOMIC DNA]</scope>
</reference>
<organism evidence="2 3">
    <name type="scientific">Rangifer tarandus platyrhynchus</name>
    <name type="common">Svalbard reindeer</name>
    <dbReference type="NCBI Taxonomy" id="3082113"/>
    <lineage>
        <taxon>Eukaryota</taxon>
        <taxon>Metazoa</taxon>
        <taxon>Chordata</taxon>
        <taxon>Craniata</taxon>
        <taxon>Vertebrata</taxon>
        <taxon>Euteleostomi</taxon>
        <taxon>Mammalia</taxon>
        <taxon>Eutheria</taxon>
        <taxon>Laurasiatheria</taxon>
        <taxon>Artiodactyla</taxon>
        <taxon>Ruminantia</taxon>
        <taxon>Pecora</taxon>
        <taxon>Cervidae</taxon>
        <taxon>Odocoileinae</taxon>
        <taxon>Rangifer</taxon>
    </lineage>
</organism>
<evidence type="ECO:0000256" key="1">
    <source>
        <dbReference type="SAM" id="MobiDB-lite"/>
    </source>
</evidence>
<evidence type="ECO:0000313" key="2">
    <source>
        <dbReference type="EMBL" id="CAI9157503.1"/>
    </source>
</evidence>
<feature type="compositionally biased region" description="Basic residues" evidence="1">
    <location>
        <begin position="133"/>
        <end position="143"/>
    </location>
</feature>
<gene>
    <name evidence="2" type="ORF">MRATA1EN1_LOCUS6465</name>
</gene>
<proteinExistence type="predicted"/>
<accession>A0ABN8YAN4</accession>
<dbReference type="Proteomes" id="UP001176941">
    <property type="component" value="Chromosome 15"/>
</dbReference>
<feature type="region of interest" description="Disordered" evidence="1">
    <location>
        <begin position="55"/>
        <end position="143"/>
    </location>
</feature>
<protein>
    <submittedName>
        <fullName evidence="2">Uncharacterized protein</fullName>
    </submittedName>
</protein>
<feature type="compositionally biased region" description="Polar residues" evidence="1">
    <location>
        <begin position="114"/>
        <end position="125"/>
    </location>
</feature>
<sequence>MRKGREAATHEPPALARARPAPAPSQGFAEQPPRTFTSRLCIMVHVPRVCLAHVLSSSWPPRQTDRVKRTLHEPSPKHETTRAEPQDGPHQRPGEPSAADGLTQVLPAEPVQPATGSSSRPQTLTAAGEPKRSQRHRHLRTEP</sequence>
<keyword evidence="3" id="KW-1185">Reference proteome</keyword>
<feature type="region of interest" description="Disordered" evidence="1">
    <location>
        <begin position="1"/>
        <end position="32"/>
    </location>
</feature>